<dbReference type="Proteomes" id="UP000314987">
    <property type="component" value="Unassembled WGS sequence"/>
</dbReference>
<gene>
    <name evidence="3" type="primary">TSTD3</name>
</gene>
<dbReference type="Pfam" id="PF00581">
    <property type="entry name" value="Rhodanese"/>
    <property type="match status" value="1"/>
</dbReference>
<keyword evidence="1" id="KW-0808">Transferase</keyword>
<dbReference type="OrthoDB" id="566238at2759"/>
<organism evidence="3 4">
    <name type="scientific">Vombatus ursinus</name>
    <name type="common">Common wombat</name>
    <dbReference type="NCBI Taxonomy" id="29139"/>
    <lineage>
        <taxon>Eukaryota</taxon>
        <taxon>Metazoa</taxon>
        <taxon>Chordata</taxon>
        <taxon>Craniata</taxon>
        <taxon>Vertebrata</taxon>
        <taxon>Euteleostomi</taxon>
        <taxon>Mammalia</taxon>
        <taxon>Metatheria</taxon>
        <taxon>Diprotodontia</taxon>
        <taxon>Vombatidae</taxon>
        <taxon>Vombatus</taxon>
    </lineage>
</organism>
<dbReference type="Gene3D" id="3.40.250.10">
    <property type="entry name" value="Rhodanese-like domain"/>
    <property type="match status" value="1"/>
</dbReference>
<dbReference type="CTD" id="100130890"/>
<name>A0A4X2KGW1_VOMUR</name>
<dbReference type="InterPro" id="IPR001307">
    <property type="entry name" value="Thiosulphate_STrfase_CS"/>
</dbReference>
<accession>A0A4X2KGW1</accession>
<reference evidence="4" key="1">
    <citation type="submission" date="2018-12" db="EMBL/GenBank/DDBJ databases">
        <authorList>
            <person name="Yazar S."/>
        </authorList>
    </citation>
    <scope>NUCLEOTIDE SEQUENCE [LARGE SCALE GENOMIC DNA]</scope>
</reference>
<keyword evidence="4" id="KW-1185">Reference proteome</keyword>
<protein>
    <recommendedName>
        <fullName evidence="1">Sulfurtransferase</fullName>
    </recommendedName>
</protein>
<dbReference type="GO" id="GO:0004792">
    <property type="term" value="F:thiosulfate-cyanide sulfurtransferase activity"/>
    <property type="evidence" value="ECO:0007669"/>
    <property type="project" value="InterPro"/>
</dbReference>
<dbReference type="SMART" id="SM00450">
    <property type="entry name" value="RHOD"/>
    <property type="match status" value="1"/>
</dbReference>
<evidence type="ECO:0000313" key="4">
    <source>
        <dbReference type="Proteomes" id="UP000314987"/>
    </source>
</evidence>
<dbReference type="PANTHER" id="PTHR44086">
    <property type="entry name" value="THIOSULFATE SULFURTRANSFERASE RDL2, MITOCHONDRIAL-RELATED"/>
    <property type="match status" value="1"/>
</dbReference>
<dbReference type="STRING" id="29139.ENSVURP00010009216"/>
<dbReference type="PANTHER" id="PTHR44086:SF10">
    <property type="entry name" value="THIOSULFATE SULFURTRANSFERASE_RHODANESE-LIKE DOMAIN-CONTAINING PROTEIN 3"/>
    <property type="match status" value="1"/>
</dbReference>
<dbReference type="InterPro" id="IPR036873">
    <property type="entry name" value="Rhodanese-like_dom_sf"/>
</dbReference>
<dbReference type="Ensembl" id="ENSVURT00010010457.1">
    <property type="protein sequence ID" value="ENSVURP00010009216.1"/>
    <property type="gene ID" value="ENSVURG00010007146.1"/>
</dbReference>
<evidence type="ECO:0000313" key="3">
    <source>
        <dbReference type="Ensembl" id="ENSVURP00010009216.1"/>
    </source>
</evidence>
<evidence type="ECO:0000256" key="1">
    <source>
        <dbReference type="RuleBase" id="RU000507"/>
    </source>
</evidence>
<dbReference type="PROSITE" id="PS00683">
    <property type="entry name" value="RHODANESE_2"/>
    <property type="match status" value="1"/>
</dbReference>
<dbReference type="RefSeq" id="XP_027712135.1">
    <property type="nucleotide sequence ID" value="XM_027856334.1"/>
</dbReference>
<dbReference type="GeneTree" id="ENSGT00940000163155"/>
<feature type="domain" description="Rhodanese" evidence="2">
    <location>
        <begin position="75"/>
        <end position="177"/>
    </location>
</feature>
<dbReference type="SUPFAM" id="SSF52821">
    <property type="entry name" value="Rhodanese/Cell cycle control phosphatase"/>
    <property type="match status" value="1"/>
</dbReference>
<reference evidence="3" key="3">
    <citation type="submission" date="2025-09" db="UniProtKB">
        <authorList>
            <consortium name="Ensembl"/>
        </authorList>
    </citation>
    <scope>IDENTIFICATION</scope>
</reference>
<dbReference type="PROSITE" id="PS50206">
    <property type="entry name" value="RHODANESE_3"/>
    <property type="match status" value="1"/>
</dbReference>
<dbReference type="AlphaFoldDB" id="A0A4X2KGW1"/>
<sequence length="178" mass="19860">MAMSPRALLQLGSAVRAAWGSRVWGASSRCFLGPGIAPGSAAAWKELRSSEEVYHNFCTAASQSVTYKELKKLLHSKSNLLIDVREPWEVLEYGKIPGFFNIPLGEIGQALQMDSEDFKEKYNQDMPSKSDSLVFSCLGGVRSKKALNTALSLGYESARHYPGGWQEWESYEYPEKKK</sequence>
<proteinExistence type="predicted"/>
<evidence type="ECO:0000259" key="2">
    <source>
        <dbReference type="PROSITE" id="PS50206"/>
    </source>
</evidence>
<reference evidence="3" key="2">
    <citation type="submission" date="2025-08" db="UniProtKB">
        <authorList>
            <consortium name="Ensembl"/>
        </authorList>
    </citation>
    <scope>IDENTIFICATION</scope>
</reference>
<dbReference type="InterPro" id="IPR001763">
    <property type="entry name" value="Rhodanese-like_dom"/>
</dbReference>
<dbReference type="GeneID" id="114038844"/>